<dbReference type="InterPro" id="IPR002182">
    <property type="entry name" value="NB-ARC"/>
</dbReference>
<dbReference type="PROSITE" id="PS50104">
    <property type="entry name" value="TIR"/>
    <property type="match status" value="1"/>
</dbReference>
<feature type="domain" description="TIR" evidence="4">
    <location>
        <begin position="18"/>
        <end position="151"/>
    </location>
</feature>
<dbReference type="Gramene" id="OIT08655">
    <property type="protein sequence ID" value="OIT08655"/>
    <property type="gene ID" value="A4A49_00772"/>
</dbReference>
<dbReference type="Pfam" id="PF01582">
    <property type="entry name" value="TIR"/>
    <property type="match status" value="1"/>
</dbReference>
<keyword evidence="2" id="KW-0677">Repeat</keyword>
<dbReference type="InterPro" id="IPR027417">
    <property type="entry name" value="P-loop_NTPase"/>
</dbReference>
<dbReference type="InterPro" id="IPR036390">
    <property type="entry name" value="WH_DNA-bd_sf"/>
</dbReference>
<dbReference type="GO" id="GO:0043531">
    <property type="term" value="F:ADP binding"/>
    <property type="evidence" value="ECO:0007669"/>
    <property type="project" value="InterPro"/>
</dbReference>
<dbReference type="PANTHER" id="PTHR11017">
    <property type="entry name" value="LEUCINE-RICH REPEAT-CONTAINING PROTEIN"/>
    <property type="match status" value="1"/>
</dbReference>
<dbReference type="Gene3D" id="1.10.8.430">
    <property type="entry name" value="Helical domain of apoptotic protease-activating factors"/>
    <property type="match status" value="1"/>
</dbReference>
<dbReference type="GO" id="GO:0003755">
    <property type="term" value="F:peptidyl-prolyl cis-trans isomerase activity"/>
    <property type="evidence" value="ECO:0007669"/>
    <property type="project" value="InterPro"/>
</dbReference>
<dbReference type="PANTHER" id="PTHR11017:SF527">
    <property type="entry name" value="TMV RESISTANCE PROTEIN N-LIKE"/>
    <property type="match status" value="1"/>
</dbReference>
<dbReference type="Gene3D" id="3.40.50.10140">
    <property type="entry name" value="Toll/interleukin-1 receptor homology (TIR) domain"/>
    <property type="match status" value="1"/>
</dbReference>
<keyword evidence="1" id="KW-0433">Leucine-rich repeat</keyword>
<evidence type="ECO:0000259" key="4">
    <source>
        <dbReference type="PROSITE" id="PS50104"/>
    </source>
</evidence>
<dbReference type="PRINTS" id="PR00364">
    <property type="entry name" value="DISEASERSIST"/>
</dbReference>
<dbReference type="InterPro" id="IPR000157">
    <property type="entry name" value="TIR_dom"/>
</dbReference>
<reference evidence="5" key="1">
    <citation type="submission" date="2016-11" db="EMBL/GenBank/DDBJ databases">
        <title>The genome of Nicotiana attenuata.</title>
        <authorList>
            <person name="Xu S."/>
            <person name="Brockmoeller T."/>
            <person name="Gaquerel E."/>
            <person name="Navarro A."/>
            <person name="Kuhl H."/>
            <person name="Gase K."/>
            <person name="Ling Z."/>
            <person name="Zhou W."/>
            <person name="Kreitzer C."/>
            <person name="Stanke M."/>
            <person name="Tang H."/>
            <person name="Lyons E."/>
            <person name="Pandey P."/>
            <person name="Pandey S.P."/>
            <person name="Timmermann B."/>
            <person name="Baldwin I.T."/>
        </authorList>
    </citation>
    <scope>NUCLEOTIDE SEQUENCE [LARGE SCALE GENOMIC DNA]</scope>
    <source>
        <strain evidence="5">UT</strain>
    </source>
</reference>
<name>A0A1J6JG67_NICAT</name>
<dbReference type="AlphaFoldDB" id="A0A1J6JG67"/>
<dbReference type="Pfam" id="PF00931">
    <property type="entry name" value="NB-ARC"/>
    <property type="match status" value="1"/>
</dbReference>
<evidence type="ECO:0000313" key="5">
    <source>
        <dbReference type="EMBL" id="OIT08655.1"/>
    </source>
</evidence>
<dbReference type="GO" id="GO:0007165">
    <property type="term" value="P:signal transduction"/>
    <property type="evidence" value="ECO:0007669"/>
    <property type="project" value="InterPro"/>
</dbReference>
<protein>
    <submittedName>
        <fullName evidence="5">Tmv resistance protein n</fullName>
    </submittedName>
</protein>
<evidence type="ECO:0000256" key="3">
    <source>
        <dbReference type="ARBA" id="ARBA00022821"/>
    </source>
</evidence>
<dbReference type="Gene3D" id="3.40.50.300">
    <property type="entry name" value="P-loop containing nucleotide triphosphate hydrolases"/>
    <property type="match status" value="1"/>
</dbReference>
<proteinExistence type="predicted"/>
<dbReference type="SUPFAM" id="SSF54534">
    <property type="entry name" value="FKBP-like"/>
    <property type="match status" value="1"/>
</dbReference>
<dbReference type="InterPro" id="IPR042197">
    <property type="entry name" value="Apaf_helical"/>
</dbReference>
<evidence type="ECO:0000313" key="6">
    <source>
        <dbReference type="Proteomes" id="UP000187609"/>
    </source>
</evidence>
<accession>A0A1J6JG67</accession>
<dbReference type="InterPro" id="IPR058192">
    <property type="entry name" value="WHD_ROQ1-like"/>
</dbReference>
<dbReference type="GO" id="GO:0006952">
    <property type="term" value="P:defense response"/>
    <property type="evidence" value="ECO:0007669"/>
    <property type="project" value="UniProtKB-KW"/>
</dbReference>
<evidence type="ECO:0000256" key="1">
    <source>
        <dbReference type="ARBA" id="ARBA00022614"/>
    </source>
</evidence>
<dbReference type="EMBL" id="MJEQ01037183">
    <property type="protein sequence ID" value="OIT08655.1"/>
    <property type="molecule type" value="Genomic_DNA"/>
</dbReference>
<dbReference type="InterPro" id="IPR035897">
    <property type="entry name" value="Toll_tir_struct_dom_sf"/>
</dbReference>
<dbReference type="SMR" id="A0A1J6JG67"/>
<dbReference type="SMART" id="SM00255">
    <property type="entry name" value="TIR"/>
    <property type="match status" value="1"/>
</dbReference>
<keyword evidence="3" id="KW-0611">Plant defense</keyword>
<evidence type="ECO:0000256" key="2">
    <source>
        <dbReference type="ARBA" id="ARBA00022737"/>
    </source>
</evidence>
<dbReference type="SUPFAM" id="SSF52200">
    <property type="entry name" value="Toll/Interleukin receptor TIR domain"/>
    <property type="match status" value="1"/>
</dbReference>
<dbReference type="Proteomes" id="UP000187609">
    <property type="component" value="Unassembled WGS sequence"/>
</dbReference>
<dbReference type="SUPFAM" id="SSF52540">
    <property type="entry name" value="P-loop containing nucleoside triphosphate hydrolases"/>
    <property type="match status" value="1"/>
</dbReference>
<dbReference type="SUPFAM" id="SSF46785">
    <property type="entry name" value="Winged helix' DNA-binding domain"/>
    <property type="match status" value="1"/>
</dbReference>
<dbReference type="OMA" id="NDELPRG"/>
<gene>
    <name evidence="5" type="primary">N_13</name>
    <name evidence="5" type="ORF">A4A49_00772</name>
</gene>
<keyword evidence="6" id="KW-1185">Reference proteome</keyword>
<organism evidence="5 6">
    <name type="scientific">Nicotiana attenuata</name>
    <name type="common">Coyote tobacco</name>
    <dbReference type="NCBI Taxonomy" id="49451"/>
    <lineage>
        <taxon>Eukaryota</taxon>
        <taxon>Viridiplantae</taxon>
        <taxon>Streptophyta</taxon>
        <taxon>Embryophyta</taxon>
        <taxon>Tracheophyta</taxon>
        <taxon>Spermatophyta</taxon>
        <taxon>Magnoliopsida</taxon>
        <taxon>eudicotyledons</taxon>
        <taxon>Gunneridae</taxon>
        <taxon>Pentapetalae</taxon>
        <taxon>asterids</taxon>
        <taxon>lamiids</taxon>
        <taxon>Solanales</taxon>
        <taxon>Solanaceae</taxon>
        <taxon>Nicotianoideae</taxon>
        <taxon>Nicotianeae</taxon>
        <taxon>Nicotiana</taxon>
    </lineage>
</organism>
<comment type="caution">
    <text evidence="5">The sequence shown here is derived from an EMBL/GenBank/DDBJ whole genome shotgun (WGS) entry which is preliminary data.</text>
</comment>
<dbReference type="Pfam" id="PF23282">
    <property type="entry name" value="WHD_ROQ1"/>
    <property type="match status" value="1"/>
</dbReference>
<sequence length="537" mass="61305">MADHKGRSQLSFPVLCPRKYDVFLSYRVDDTSKTFVDHLYSTLCQVWINTFRSEDEHVSSHEVPNAIEGSIIFIIVLSRNYASSIECLNELLHILELKKKSRRLVLPIFYDVDPSDVRKQTGIFAEAFARHKTPSQSEQSIQLWGAALNQVPKGLELGMGTMSRGEKAVIYVKSQYYTESPLMPVVEGVDEVHFEVELVHFVQTNFSVVKGGCDDDVRVIGIHGMGGMGKTTLARAVFDQVFHHFEESRYLDDVRSEACRGHNGLVQLQEQLLRKILRKKINVYNVDEGITLIKERLCQKKVFIVLDDLDDQCQLNALLGRRDWLRSGSRVVITTRDKHLLKELQTDEQYEAMRLDHKSSLQLFTSHAFRGALPPEYYSELVESIVTYCNGVPLALEILGVYLHGRNIEVWLSTSEKLKTPPPNDILTKLKTSFDGFPDEFTKAVFLDIACFHPKIKKNEAISISKACGFYPEVEICELFDRSLLKIDENEQLSMHNLIRDMGRKIVRMASPDNPGARSRLWCPNDISDVLIRHKVS</sequence>
<dbReference type="InterPro" id="IPR044974">
    <property type="entry name" value="Disease_R_plants"/>
</dbReference>